<evidence type="ECO:0000256" key="4">
    <source>
        <dbReference type="ARBA" id="ARBA00022679"/>
    </source>
</evidence>
<reference evidence="7" key="2">
    <citation type="submission" date="2020-11" db="EMBL/GenBank/DDBJ databases">
        <authorList>
            <person name="McCartney M.A."/>
            <person name="Auch B."/>
            <person name="Kono T."/>
            <person name="Mallez S."/>
            <person name="Becker A."/>
            <person name="Gohl D.M."/>
            <person name="Silverstein K.A.T."/>
            <person name="Koren S."/>
            <person name="Bechman K.B."/>
            <person name="Herman A."/>
            <person name="Abrahante J.E."/>
            <person name="Garbe J."/>
        </authorList>
    </citation>
    <scope>NUCLEOTIDE SEQUENCE</scope>
    <source>
        <strain evidence="7">Duluth1</strain>
        <tissue evidence="7">Whole animal</tissue>
    </source>
</reference>
<dbReference type="Gene3D" id="3.90.550.10">
    <property type="entry name" value="Spore Coat Polysaccharide Biosynthesis Protein SpsA, Chain A"/>
    <property type="match status" value="1"/>
</dbReference>
<evidence type="ECO:0000256" key="5">
    <source>
        <dbReference type="ARBA" id="ARBA00022695"/>
    </source>
</evidence>
<dbReference type="PANTHER" id="PTHR11952">
    <property type="entry name" value="UDP- GLUCOSE PYROPHOSPHORYLASE"/>
    <property type="match status" value="1"/>
</dbReference>
<comment type="catalytic activity">
    <reaction evidence="6">
        <text>N-acetyl-alpha-D-glucosamine 1-phosphate + UTP + H(+) = UDP-N-acetyl-alpha-D-glucosamine + diphosphate</text>
        <dbReference type="Rhea" id="RHEA:13509"/>
        <dbReference type="ChEBI" id="CHEBI:15378"/>
        <dbReference type="ChEBI" id="CHEBI:33019"/>
        <dbReference type="ChEBI" id="CHEBI:46398"/>
        <dbReference type="ChEBI" id="CHEBI:57705"/>
        <dbReference type="ChEBI" id="CHEBI:57776"/>
        <dbReference type="EC" id="2.7.7.23"/>
    </reaction>
</comment>
<name>A0A9D4N328_DREPO</name>
<dbReference type="Proteomes" id="UP000828390">
    <property type="component" value="Unassembled WGS sequence"/>
</dbReference>
<dbReference type="Pfam" id="PF01704">
    <property type="entry name" value="UDPGP"/>
    <property type="match status" value="1"/>
</dbReference>
<protein>
    <recommendedName>
        <fullName evidence="3">UDP-N-acetylglucosamine diphosphorylase</fullName>
        <ecNumber evidence="3">2.7.7.23</ecNumber>
    </recommendedName>
</protein>
<dbReference type="SUPFAM" id="SSF53448">
    <property type="entry name" value="Nucleotide-diphospho-sugar transferases"/>
    <property type="match status" value="1"/>
</dbReference>
<reference evidence="7" key="1">
    <citation type="journal article" date="2019" name="bioRxiv">
        <title>The Genome of the Zebra Mussel, Dreissena polymorpha: A Resource for Invasive Species Research.</title>
        <authorList>
            <person name="McCartney M.A."/>
            <person name="Auch B."/>
            <person name="Kono T."/>
            <person name="Mallez S."/>
            <person name="Zhang Y."/>
            <person name="Obille A."/>
            <person name="Becker A."/>
            <person name="Abrahante J.E."/>
            <person name="Garbe J."/>
            <person name="Badalamenti J.P."/>
            <person name="Herman A."/>
            <person name="Mangelson H."/>
            <person name="Liachko I."/>
            <person name="Sullivan S."/>
            <person name="Sone E.D."/>
            <person name="Koren S."/>
            <person name="Silverstein K.A.T."/>
            <person name="Beckman K.B."/>
            <person name="Gohl D.M."/>
        </authorList>
    </citation>
    <scope>NUCLEOTIDE SEQUENCE</scope>
    <source>
        <strain evidence="7">Duluth1</strain>
        <tissue evidence="7">Whole animal</tissue>
    </source>
</reference>
<accession>A0A9D4N328</accession>
<dbReference type="EC" id="2.7.7.23" evidence="3"/>
<dbReference type="FunFam" id="3.90.550.10:FF:000043">
    <property type="entry name" value="UDP-N-acetylhexosamine pyrophosphorylase isoform X2"/>
    <property type="match status" value="1"/>
</dbReference>
<dbReference type="InterPro" id="IPR002618">
    <property type="entry name" value="UDPGP_fam"/>
</dbReference>
<dbReference type="PANTHER" id="PTHR11952:SF2">
    <property type="entry name" value="LD24639P"/>
    <property type="match status" value="1"/>
</dbReference>
<keyword evidence="8" id="KW-1185">Reference proteome</keyword>
<dbReference type="EMBL" id="JAIWYP010000001">
    <property type="protein sequence ID" value="KAH3888723.1"/>
    <property type="molecule type" value="Genomic_DNA"/>
</dbReference>
<sequence length="548" mass="60800">MAKLKVALNKLTRLKTSCRNGIVFVNKTETMDIEGLRQRLNAAGQGHLIQFWETLSDGEKQSLYNELNHMDFMEINGFFESSMQSLKHVADKLDDLLEPLPGDVFGSVTRTSSDKLDEYRTKGLTAIANNNVAVLLLAGGQGTRLGVNYPKGMYNVGLPSGKTLYQIQAERILKVQENAKVLMGKSCEVPWYIMTSEHTKEPTRQFFANHNFFGLKKENVVLFEQNLLPCIGFDGKIFLDSPGKVALAPDGNGGLYRALRKSHILKDMEQRGIQYVHVYCVDNILVKMADPVFLGFCMDKGADCGAKVVEKALPTEAVGVVCKVEGKYQVVEYSEITLRTAEKRNQDGRLTFNAGNICNHFFTLDFLNLVTDPQQESELKHHVAKKKIPYVDSAGKLIKPAEPNGIKMEKFVFDVFHFTTSFAVWEVLREEEFSPLKNADSAPKDTPTTCRNDLFGLHRRWVDKAGAKFTHKDGSVIPAITSSANCAGGTGDSKQTSEEFNEVVCEVSPLVSYEGEDLEAVVCGQKFLSPVRLERGGDGDVVILQGSS</sequence>
<keyword evidence="5" id="KW-0548">Nucleotidyltransferase</keyword>
<organism evidence="7 8">
    <name type="scientific">Dreissena polymorpha</name>
    <name type="common">Zebra mussel</name>
    <name type="synonym">Mytilus polymorpha</name>
    <dbReference type="NCBI Taxonomy" id="45954"/>
    <lineage>
        <taxon>Eukaryota</taxon>
        <taxon>Metazoa</taxon>
        <taxon>Spiralia</taxon>
        <taxon>Lophotrochozoa</taxon>
        <taxon>Mollusca</taxon>
        <taxon>Bivalvia</taxon>
        <taxon>Autobranchia</taxon>
        <taxon>Heteroconchia</taxon>
        <taxon>Euheterodonta</taxon>
        <taxon>Imparidentia</taxon>
        <taxon>Neoheterodontei</taxon>
        <taxon>Myida</taxon>
        <taxon>Dreissenoidea</taxon>
        <taxon>Dreissenidae</taxon>
        <taxon>Dreissena</taxon>
    </lineage>
</organism>
<dbReference type="GO" id="GO:0006048">
    <property type="term" value="P:UDP-N-acetylglucosamine biosynthetic process"/>
    <property type="evidence" value="ECO:0007669"/>
    <property type="project" value="TreeGrafter"/>
</dbReference>
<dbReference type="InterPro" id="IPR029044">
    <property type="entry name" value="Nucleotide-diphossugar_trans"/>
</dbReference>
<evidence type="ECO:0000313" key="8">
    <source>
        <dbReference type="Proteomes" id="UP000828390"/>
    </source>
</evidence>
<evidence type="ECO:0000313" key="7">
    <source>
        <dbReference type="EMBL" id="KAH3888723.1"/>
    </source>
</evidence>
<evidence type="ECO:0000256" key="1">
    <source>
        <dbReference type="ARBA" id="ARBA00005208"/>
    </source>
</evidence>
<comment type="caution">
    <text evidence="7">The sequence shown here is derived from an EMBL/GenBank/DDBJ whole genome shotgun (WGS) entry which is preliminary data.</text>
</comment>
<evidence type="ECO:0000256" key="2">
    <source>
        <dbReference type="ARBA" id="ARBA00010401"/>
    </source>
</evidence>
<keyword evidence="4" id="KW-0808">Transferase</keyword>
<evidence type="ECO:0000256" key="6">
    <source>
        <dbReference type="ARBA" id="ARBA00048493"/>
    </source>
</evidence>
<proteinExistence type="inferred from homology"/>
<gene>
    <name evidence="7" type="ORF">DPMN_012763</name>
</gene>
<comment type="pathway">
    <text evidence="1">Nucleotide-sugar biosynthesis; UDP-N-acetyl-alpha-D-glucosamine biosynthesis; UDP-N-acetyl-alpha-D-glucosamine from N-acetyl-alpha-D-glucosamine 1-phosphate: step 1/1.</text>
</comment>
<evidence type="ECO:0000256" key="3">
    <source>
        <dbReference type="ARBA" id="ARBA00012457"/>
    </source>
</evidence>
<dbReference type="InterPro" id="IPR039741">
    <property type="entry name" value="UDP-sugar_pyrophosphorylase"/>
</dbReference>
<comment type="similarity">
    <text evidence="2">Belongs to the UDPGP type 1 family.</text>
</comment>
<dbReference type="GO" id="GO:0003977">
    <property type="term" value="F:UDP-N-acetylglucosamine diphosphorylase activity"/>
    <property type="evidence" value="ECO:0007669"/>
    <property type="project" value="UniProtKB-EC"/>
</dbReference>
<dbReference type="AlphaFoldDB" id="A0A9D4N328"/>
<dbReference type="CDD" id="cd04193">
    <property type="entry name" value="UDPGlcNAc_PPase"/>
    <property type="match status" value="1"/>
</dbReference>